<organism evidence="1">
    <name type="scientific">marine sediment metagenome</name>
    <dbReference type="NCBI Taxonomy" id="412755"/>
    <lineage>
        <taxon>unclassified sequences</taxon>
        <taxon>metagenomes</taxon>
        <taxon>ecological metagenomes</taxon>
    </lineage>
</organism>
<proteinExistence type="predicted"/>
<dbReference type="EMBL" id="BARW01015953">
    <property type="protein sequence ID" value="GAJ00683.1"/>
    <property type="molecule type" value="Genomic_DNA"/>
</dbReference>
<feature type="non-terminal residue" evidence="1">
    <location>
        <position position="1"/>
    </location>
</feature>
<protein>
    <submittedName>
        <fullName evidence="1">Uncharacterized protein</fullName>
    </submittedName>
</protein>
<gene>
    <name evidence="1" type="ORF">S12H4_27889</name>
</gene>
<accession>X1T5S3</accession>
<reference evidence="1" key="1">
    <citation type="journal article" date="2014" name="Front. Microbiol.">
        <title>High frequency of phylogenetically diverse reductive dehalogenase-homologous genes in deep subseafloor sedimentary metagenomes.</title>
        <authorList>
            <person name="Kawai M."/>
            <person name="Futagami T."/>
            <person name="Toyoda A."/>
            <person name="Takaki Y."/>
            <person name="Nishi S."/>
            <person name="Hori S."/>
            <person name="Arai W."/>
            <person name="Tsubouchi T."/>
            <person name="Morono Y."/>
            <person name="Uchiyama I."/>
            <person name="Ito T."/>
            <person name="Fujiyama A."/>
            <person name="Inagaki F."/>
            <person name="Takami H."/>
        </authorList>
    </citation>
    <scope>NUCLEOTIDE SEQUENCE</scope>
    <source>
        <strain evidence="1">Expedition CK06-06</strain>
    </source>
</reference>
<dbReference type="AlphaFoldDB" id="X1T5S3"/>
<name>X1T5S3_9ZZZZ</name>
<sequence>LSSIKYLWLLLVEDAEGGLPLRSSEFGGATYRIEYDGVPEPI</sequence>
<evidence type="ECO:0000313" key="1">
    <source>
        <dbReference type="EMBL" id="GAJ00683.1"/>
    </source>
</evidence>
<comment type="caution">
    <text evidence="1">The sequence shown here is derived from an EMBL/GenBank/DDBJ whole genome shotgun (WGS) entry which is preliminary data.</text>
</comment>